<gene>
    <name evidence="1" type="ORF">BSL78_16500</name>
</gene>
<dbReference type="OrthoDB" id="10508625at2759"/>
<comment type="caution">
    <text evidence="1">The sequence shown here is derived from an EMBL/GenBank/DDBJ whole genome shotgun (WGS) entry which is preliminary data.</text>
</comment>
<evidence type="ECO:0000313" key="2">
    <source>
        <dbReference type="Proteomes" id="UP000230750"/>
    </source>
</evidence>
<sequence length="199" mass="23631">MTAEIMLLTSIDDVIARDSYHLTEGRINKDIDHLCAASRVSHQFRLNRNKYRDTDMVDVKLKVSQHEKNQTALILQSKVKNILLSPESQEILFRELHTDLHKYEKLRRDIAKLLDKQHCQKLGVYFELKPAENKTIQTAAESGKMLMKILDERELIMPDRMIGMYEGLKAIHFKRWQDLVWSTLVHHRRRMGRKTRRKR</sequence>
<accession>A0A2G8KF89</accession>
<dbReference type="Proteomes" id="UP000230750">
    <property type="component" value="Unassembled WGS sequence"/>
</dbReference>
<organism evidence="1 2">
    <name type="scientific">Stichopus japonicus</name>
    <name type="common">Sea cucumber</name>
    <dbReference type="NCBI Taxonomy" id="307972"/>
    <lineage>
        <taxon>Eukaryota</taxon>
        <taxon>Metazoa</taxon>
        <taxon>Echinodermata</taxon>
        <taxon>Eleutherozoa</taxon>
        <taxon>Echinozoa</taxon>
        <taxon>Holothuroidea</taxon>
        <taxon>Aspidochirotacea</taxon>
        <taxon>Aspidochirotida</taxon>
        <taxon>Stichopodidae</taxon>
        <taxon>Apostichopus</taxon>
    </lineage>
</organism>
<protein>
    <submittedName>
        <fullName evidence="1">Uncharacterized protein</fullName>
    </submittedName>
</protein>
<dbReference type="EMBL" id="MRZV01000630">
    <property type="protein sequence ID" value="PIK46635.1"/>
    <property type="molecule type" value="Genomic_DNA"/>
</dbReference>
<evidence type="ECO:0000313" key="1">
    <source>
        <dbReference type="EMBL" id="PIK46635.1"/>
    </source>
</evidence>
<proteinExistence type="predicted"/>
<name>A0A2G8KF89_STIJA</name>
<reference evidence="1 2" key="1">
    <citation type="journal article" date="2017" name="PLoS Biol.">
        <title>The sea cucumber genome provides insights into morphological evolution and visceral regeneration.</title>
        <authorList>
            <person name="Zhang X."/>
            <person name="Sun L."/>
            <person name="Yuan J."/>
            <person name="Sun Y."/>
            <person name="Gao Y."/>
            <person name="Zhang L."/>
            <person name="Li S."/>
            <person name="Dai H."/>
            <person name="Hamel J.F."/>
            <person name="Liu C."/>
            <person name="Yu Y."/>
            <person name="Liu S."/>
            <person name="Lin W."/>
            <person name="Guo K."/>
            <person name="Jin S."/>
            <person name="Xu P."/>
            <person name="Storey K.B."/>
            <person name="Huan P."/>
            <person name="Zhang T."/>
            <person name="Zhou Y."/>
            <person name="Zhang J."/>
            <person name="Lin C."/>
            <person name="Li X."/>
            <person name="Xing L."/>
            <person name="Huo D."/>
            <person name="Sun M."/>
            <person name="Wang L."/>
            <person name="Mercier A."/>
            <person name="Li F."/>
            <person name="Yang H."/>
            <person name="Xiang J."/>
        </authorList>
    </citation>
    <scope>NUCLEOTIDE SEQUENCE [LARGE SCALE GENOMIC DNA]</scope>
    <source>
        <strain evidence="1">Shaxun</strain>
        <tissue evidence="1">Muscle</tissue>
    </source>
</reference>
<dbReference type="AlphaFoldDB" id="A0A2G8KF89"/>
<keyword evidence="2" id="KW-1185">Reference proteome</keyword>